<reference evidence="1" key="2">
    <citation type="journal article" date="2022" name="New Phytol.">
        <title>Evolutionary transition to the ectomycorrhizal habit in the genomes of a hyperdiverse lineage of mushroom-forming fungi.</title>
        <authorList>
            <person name="Looney B."/>
            <person name="Miyauchi S."/>
            <person name="Morin E."/>
            <person name="Drula E."/>
            <person name="Courty P.E."/>
            <person name="Kohler A."/>
            <person name="Kuo A."/>
            <person name="LaButti K."/>
            <person name="Pangilinan J."/>
            <person name="Lipzen A."/>
            <person name="Riley R."/>
            <person name="Andreopoulos W."/>
            <person name="He G."/>
            <person name="Johnson J."/>
            <person name="Nolan M."/>
            <person name="Tritt A."/>
            <person name="Barry K.W."/>
            <person name="Grigoriev I.V."/>
            <person name="Nagy L.G."/>
            <person name="Hibbett D."/>
            <person name="Henrissat B."/>
            <person name="Matheny P.B."/>
            <person name="Labbe J."/>
            <person name="Martin F.M."/>
        </authorList>
    </citation>
    <scope>NUCLEOTIDE SEQUENCE</scope>
    <source>
        <strain evidence="1">FP105234-sp</strain>
    </source>
</reference>
<evidence type="ECO:0000313" key="1">
    <source>
        <dbReference type="EMBL" id="KAI0052740.1"/>
    </source>
</evidence>
<dbReference type="Proteomes" id="UP000814033">
    <property type="component" value="Unassembled WGS sequence"/>
</dbReference>
<reference evidence="1" key="1">
    <citation type="submission" date="2021-02" db="EMBL/GenBank/DDBJ databases">
        <authorList>
            <consortium name="DOE Joint Genome Institute"/>
            <person name="Ahrendt S."/>
            <person name="Looney B.P."/>
            <person name="Miyauchi S."/>
            <person name="Morin E."/>
            <person name="Drula E."/>
            <person name="Courty P.E."/>
            <person name="Chicoki N."/>
            <person name="Fauchery L."/>
            <person name="Kohler A."/>
            <person name="Kuo A."/>
            <person name="Labutti K."/>
            <person name="Pangilinan J."/>
            <person name="Lipzen A."/>
            <person name="Riley R."/>
            <person name="Andreopoulos W."/>
            <person name="He G."/>
            <person name="Johnson J."/>
            <person name="Barry K.W."/>
            <person name="Grigoriev I.V."/>
            <person name="Nagy L."/>
            <person name="Hibbett D."/>
            <person name="Henrissat B."/>
            <person name="Matheny P.B."/>
            <person name="Labbe J."/>
            <person name="Martin F."/>
        </authorList>
    </citation>
    <scope>NUCLEOTIDE SEQUENCE</scope>
    <source>
        <strain evidence="1">FP105234-sp</strain>
    </source>
</reference>
<evidence type="ECO:0000313" key="2">
    <source>
        <dbReference type="Proteomes" id="UP000814033"/>
    </source>
</evidence>
<comment type="caution">
    <text evidence="1">The sequence shown here is derived from an EMBL/GenBank/DDBJ whole genome shotgun (WGS) entry which is preliminary data.</text>
</comment>
<sequence>MFTTTLSPDSAATWTVWRWLEARSRFAVQAMDEMMDGDYINGVLPASVGVSESGKDALWALTQYPYSDLYKLEFEVYNFAENDDQVWVHTRLTGETSKKVPYDVESIYIFTMIPGKYTVQAPKIKKIDQFSDTAAVSKFESAVAGTGH</sequence>
<dbReference type="EMBL" id="MU275843">
    <property type="protein sequence ID" value="KAI0052740.1"/>
    <property type="molecule type" value="Genomic_DNA"/>
</dbReference>
<organism evidence="1 2">
    <name type="scientific">Auriscalpium vulgare</name>
    <dbReference type="NCBI Taxonomy" id="40419"/>
    <lineage>
        <taxon>Eukaryota</taxon>
        <taxon>Fungi</taxon>
        <taxon>Dikarya</taxon>
        <taxon>Basidiomycota</taxon>
        <taxon>Agaricomycotina</taxon>
        <taxon>Agaricomycetes</taxon>
        <taxon>Russulales</taxon>
        <taxon>Auriscalpiaceae</taxon>
        <taxon>Auriscalpium</taxon>
    </lineage>
</organism>
<name>A0ACB8SA06_9AGAM</name>
<gene>
    <name evidence="1" type="ORF">FA95DRAFT_1158021</name>
</gene>
<keyword evidence="2" id="KW-1185">Reference proteome</keyword>
<proteinExistence type="predicted"/>
<protein>
    <submittedName>
        <fullName evidence="1">Uncharacterized protein</fullName>
    </submittedName>
</protein>
<accession>A0ACB8SA06</accession>